<comment type="similarity">
    <text evidence="5">Belongs to the MsrP family.</text>
</comment>
<dbReference type="Pfam" id="PF00174">
    <property type="entry name" value="Oxidored_molyb"/>
    <property type="match status" value="1"/>
</dbReference>
<evidence type="ECO:0000256" key="5">
    <source>
        <dbReference type="HAMAP-Rule" id="MF_01206"/>
    </source>
</evidence>
<dbReference type="EMBL" id="JAJISC010000007">
    <property type="protein sequence ID" value="MCS2610599.1"/>
    <property type="molecule type" value="Genomic_DNA"/>
</dbReference>
<feature type="binding site" evidence="5">
    <location>
        <position position="154"/>
    </location>
    <ligand>
        <name>Mo-molybdopterin</name>
        <dbReference type="ChEBI" id="CHEBI:71302"/>
    </ligand>
    <ligandPart>
        <name>Mo</name>
        <dbReference type="ChEBI" id="CHEBI:28685"/>
    </ligandPart>
</feature>
<feature type="binding site" evidence="5">
    <location>
        <position position="96"/>
    </location>
    <ligand>
        <name>Mo-molybdopterin</name>
        <dbReference type="ChEBI" id="CHEBI:71302"/>
    </ligand>
</feature>
<evidence type="ECO:0000256" key="2">
    <source>
        <dbReference type="ARBA" id="ARBA00022723"/>
    </source>
</evidence>
<comment type="caution">
    <text evidence="7">The sequence shown here is derived from an EMBL/GenBank/DDBJ whole genome shotgun (WGS) entry which is preliminary data.</text>
</comment>
<dbReference type="InterPro" id="IPR022867">
    <property type="entry name" value="MsrP"/>
</dbReference>
<feature type="binding site" evidence="5">
    <location>
        <position position="239"/>
    </location>
    <ligand>
        <name>Mo-molybdopterin</name>
        <dbReference type="ChEBI" id="CHEBI:71302"/>
    </ligand>
</feature>
<dbReference type="InterPro" id="IPR006311">
    <property type="entry name" value="TAT_signal"/>
</dbReference>
<comment type="function">
    <text evidence="5">Part of the MsrPQ system that repairs oxidized periplasmic proteins containing methionine sulfoxide residues (Met-O), using respiratory chain electrons. Thus protects these proteins from oxidative-stress damage caused by reactive species of oxygen and chlorine generated by the host defense mechanisms. MsrPQ is essential for the maintenance of envelope integrity under bleach stress, rescuing a wide series of structurally unrelated periplasmic proteins from methionine oxidation. The catalytic subunit MsrP is non-stereospecific, being able to reduce both (R-) and (S-) diastereoisomers of methionine sulfoxide.</text>
</comment>
<evidence type="ECO:0000313" key="8">
    <source>
        <dbReference type="Proteomes" id="UP001165542"/>
    </source>
</evidence>
<keyword evidence="3 5" id="KW-0732">Signal</keyword>
<sequence>MLINIAKSSDLRESDVTPESVYLSRRRFMGGVAGLGAGMALSGHVHAASSDYSDVPSGNAPAWLSDKIEAAQWRAVVPSDPNADALTPYDDASHYNNFYEFGTGKSDPARRAGDLETQPWSVVIDGEVNNGGRMALEDVITPSQLEERIYRLRCVEAWSMVIPWLGIPLSDIIERAEPTSKAKYVRFETLVDPAQMPGQRSSFALIDWPYVEGLRLDEAMHPLTLLAVGMYGRELPNQNGAPLRLVVPWKYGFKSIKSIVRISLVEEQPVNSWQAIAANEYGFYANVNPEVDHPRWSQASERRLPNSLFNPNIIDTRMFNGYADEVASLYQGMDLRTHY</sequence>
<name>A0ABT2EGI1_9GAMM</name>
<gene>
    <name evidence="5 7" type="primary">msrP</name>
    <name evidence="7" type="ORF">LLY24_14865</name>
</gene>
<dbReference type="Gene3D" id="3.90.420.10">
    <property type="entry name" value="Oxidoreductase, molybdopterin-binding domain"/>
    <property type="match status" value="1"/>
</dbReference>
<dbReference type="PANTHER" id="PTHR43032:SF3">
    <property type="entry name" value="PROTEIN-METHIONINE-SULFOXIDE REDUCTASE CATALYTIC SUBUNIT MSRP"/>
    <property type="match status" value="1"/>
</dbReference>
<feature type="binding site" evidence="5">
    <location>
        <begin position="99"/>
        <end position="100"/>
    </location>
    <ligand>
        <name>Mo-molybdopterin</name>
        <dbReference type="ChEBI" id="CHEBI:71302"/>
    </ligand>
</feature>
<dbReference type="SUPFAM" id="SSF56524">
    <property type="entry name" value="Oxidoreductase molybdopterin-binding domain"/>
    <property type="match status" value="1"/>
</dbReference>
<accession>A0ABT2EGI1</accession>
<feature type="binding site" evidence="5">
    <location>
        <position position="244"/>
    </location>
    <ligand>
        <name>Mo-molybdopterin</name>
        <dbReference type="ChEBI" id="CHEBI:71302"/>
    </ligand>
</feature>
<evidence type="ECO:0000256" key="4">
    <source>
        <dbReference type="ARBA" id="ARBA00023002"/>
    </source>
</evidence>
<proteinExistence type="inferred from homology"/>
<comment type="catalytic activity">
    <reaction evidence="5">
        <text>L-methionyl-[protein] + a quinone + H2O = L-methionyl-(R)-S-oxide-[protein] + a quinol</text>
        <dbReference type="Rhea" id="RHEA:51296"/>
        <dbReference type="Rhea" id="RHEA-COMP:12313"/>
        <dbReference type="Rhea" id="RHEA-COMP:12314"/>
        <dbReference type="ChEBI" id="CHEBI:15377"/>
        <dbReference type="ChEBI" id="CHEBI:16044"/>
        <dbReference type="ChEBI" id="CHEBI:24646"/>
        <dbReference type="ChEBI" id="CHEBI:45764"/>
        <dbReference type="ChEBI" id="CHEBI:132124"/>
    </reaction>
</comment>
<dbReference type="GO" id="GO:0016491">
    <property type="term" value="F:oxidoreductase activity"/>
    <property type="evidence" value="ECO:0007669"/>
    <property type="project" value="UniProtKB-KW"/>
</dbReference>
<evidence type="ECO:0000256" key="1">
    <source>
        <dbReference type="ARBA" id="ARBA00022505"/>
    </source>
</evidence>
<dbReference type="RefSeq" id="WP_259037089.1">
    <property type="nucleotide sequence ID" value="NZ_JAJISC010000007.1"/>
</dbReference>
<dbReference type="PANTHER" id="PTHR43032">
    <property type="entry name" value="PROTEIN-METHIONINE-SULFOXIDE REDUCTASE"/>
    <property type="match status" value="1"/>
</dbReference>
<dbReference type="InterPro" id="IPR000572">
    <property type="entry name" value="OxRdtase_Mopterin-bd_dom"/>
</dbReference>
<comment type="PTM">
    <text evidence="5">Predicted to be exported by the Tat system. The position of the signal peptide cleavage has not been experimentally proven.</text>
</comment>
<dbReference type="InterPro" id="IPR036374">
    <property type="entry name" value="OxRdtase_Mopterin-bd_sf"/>
</dbReference>
<dbReference type="NCBIfam" id="TIGR01409">
    <property type="entry name" value="TAT_signal_seq"/>
    <property type="match status" value="1"/>
</dbReference>
<keyword evidence="1 5" id="KW-0500">Molybdenum</keyword>
<comment type="subunit">
    <text evidence="5">Heterodimer of a catalytic subunit (MsrP) and a heme-binding subunit (MsrQ).</text>
</comment>
<dbReference type="PROSITE" id="PS51318">
    <property type="entry name" value="TAT"/>
    <property type="match status" value="1"/>
</dbReference>
<dbReference type="HAMAP" id="MF_01206">
    <property type="entry name" value="MsrP"/>
    <property type="match status" value="1"/>
</dbReference>
<keyword evidence="8" id="KW-1185">Reference proteome</keyword>
<evidence type="ECO:0000256" key="3">
    <source>
        <dbReference type="ARBA" id="ARBA00022729"/>
    </source>
</evidence>
<dbReference type="Proteomes" id="UP001165542">
    <property type="component" value="Unassembled WGS sequence"/>
</dbReference>
<organism evidence="7 8">
    <name type="scientific">Halomonas dongshanensis</name>
    <dbReference type="NCBI Taxonomy" id="2890835"/>
    <lineage>
        <taxon>Bacteria</taxon>
        <taxon>Pseudomonadati</taxon>
        <taxon>Pseudomonadota</taxon>
        <taxon>Gammaproteobacteria</taxon>
        <taxon>Oceanospirillales</taxon>
        <taxon>Halomonadaceae</taxon>
        <taxon>Halomonas</taxon>
    </lineage>
</organism>
<keyword evidence="4 5" id="KW-0560">Oxidoreductase</keyword>
<evidence type="ECO:0000259" key="6">
    <source>
        <dbReference type="Pfam" id="PF00174"/>
    </source>
</evidence>
<comment type="cofactor">
    <cofactor evidence="5">
        <name>Mo-molybdopterin</name>
        <dbReference type="ChEBI" id="CHEBI:71302"/>
    </cofactor>
    <text evidence="5">Binds 1 Mo-molybdopterin (Mo-MPT) cofactor per subunit.</text>
</comment>
<feature type="binding site" evidence="5">
    <location>
        <position position="189"/>
    </location>
    <ligand>
        <name>Mo-molybdopterin</name>
        <dbReference type="ChEBI" id="CHEBI:71302"/>
    </ligand>
</feature>
<feature type="binding site" evidence="5">
    <location>
        <begin position="255"/>
        <end position="257"/>
    </location>
    <ligand>
        <name>Mo-molybdopterin</name>
        <dbReference type="ChEBI" id="CHEBI:71302"/>
    </ligand>
</feature>
<dbReference type="NCBIfam" id="NF003767">
    <property type="entry name" value="PRK05363.1"/>
    <property type="match status" value="1"/>
</dbReference>
<keyword evidence="2 5" id="KW-0479">Metal-binding</keyword>
<feature type="domain" description="Oxidoreductase molybdopterin-binding" evidence="6">
    <location>
        <begin position="116"/>
        <end position="273"/>
    </location>
</feature>
<reference evidence="7" key="1">
    <citation type="submission" date="2021-11" db="EMBL/GenBank/DDBJ databases">
        <title>Halomonas sp., isolated from a coastal aquaculture zone in Dongshan Bay.</title>
        <authorList>
            <person name="Lin W."/>
        </authorList>
    </citation>
    <scope>NUCLEOTIDE SEQUENCE</scope>
    <source>
        <strain evidence="7">Yzlin-01</strain>
    </source>
</reference>
<protein>
    <recommendedName>
        <fullName evidence="5">Protein-methionine-sulfoxide reductase catalytic subunit MsrP</fullName>
        <ecNumber evidence="5">1.8.5.-</ecNumber>
    </recommendedName>
</protein>
<evidence type="ECO:0000313" key="7">
    <source>
        <dbReference type="EMBL" id="MCS2610599.1"/>
    </source>
</evidence>
<dbReference type="InterPro" id="IPR019546">
    <property type="entry name" value="TAT_signal_bac_arc"/>
</dbReference>
<dbReference type="EC" id="1.8.5.-" evidence="5"/>
<comment type="catalytic activity">
    <reaction evidence="5">
        <text>L-methionyl-[protein] + a quinone + H2O = L-methionyl-(S)-S-oxide-[protein] + a quinol</text>
        <dbReference type="Rhea" id="RHEA:51292"/>
        <dbReference type="Rhea" id="RHEA-COMP:12313"/>
        <dbReference type="Rhea" id="RHEA-COMP:12315"/>
        <dbReference type="ChEBI" id="CHEBI:15377"/>
        <dbReference type="ChEBI" id="CHEBI:16044"/>
        <dbReference type="ChEBI" id="CHEBI:24646"/>
        <dbReference type="ChEBI" id="CHEBI:44120"/>
        <dbReference type="ChEBI" id="CHEBI:132124"/>
    </reaction>
</comment>